<comment type="caution">
    <text evidence="2">The sequence shown here is derived from an EMBL/GenBank/DDBJ whole genome shotgun (WGS) entry which is preliminary data.</text>
</comment>
<dbReference type="InterPro" id="IPR035992">
    <property type="entry name" value="Ricin_B-like_lectins"/>
</dbReference>
<dbReference type="RefSeq" id="WP_386194821.1">
    <property type="nucleotide sequence ID" value="NZ_JBHSBC010000038.1"/>
</dbReference>
<proteinExistence type="predicted"/>
<keyword evidence="1" id="KW-0732">Signal</keyword>
<dbReference type="Gene3D" id="2.80.10.50">
    <property type="match status" value="1"/>
</dbReference>
<feature type="chain" id="PRO_5045770177" description="Ricin B lectin domain-containing protein" evidence="1">
    <location>
        <begin position="34"/>
        <end position="187"/>
    </location>
</feature>
<dbReference type="Proteomes" id="UP001595698">
    <property type="component" value="Unassembled WGS sequence"/>
</dbReference>
<organism evidence="2 3">
    <name type="scientific">Streptosporangium jomthongense</name>
    <dbReference type="NCBI Taxonomy" id="1193683"/>
    <lineage>
        <taxon>Bacteria</taxon>
        <taxon>Bacillati</taxon>
        <taxon>Actinomycetota</taxon>
        <taxon>Actinomycetes</taxon>
        <taxon>Streptosporangiales</taxon>
        <taxon>Streptosporangiaceae</taxon>
        <taxon>Streptosporangium</taxon>
    </lineage>
</organism>
<protein>
    <recommendedName>
        <fullName evidence="4">Ricin B lectin domain-containing protein</fullName>
    </recommendedName>
</protein>
<name>A0ABV8F888_9ACTN</name>
<sequence length="187" mass="19777">MGRTYRTRGGRGLARMAVAAMLLLGSWAMSSLGATANAAADGTQPLAAAANVYRIVNTASHSSLRAYNEGNAVFVSSTRENPGPFELWEITPVQGGFTIKNVGLSLTRGAAVYASVSRSEEGEPVITNRQPTTWSVESAGGGTFVVKAPNEDLLWNVEPPVVPRGDVALRGANGSDTQRWQFVPVNE</sequence>
<feature type="signal peptide" evidence="1">
    <location>
        <begin position="1"/>
        <end position="33"/>
    </location>
</feature>
<dbReference type="EMBL" id="JBHSBC010000038">
    <property type="protein sequence ID" value="MFC3984826.1"/>
    <property type="molecule type" value="Genomic_DNA"/>
</dbReference>
<dbReference type="SUPFAM" id="SSF50370">
    <property type="entry name" value="Ricin B-like lectins"/>
    <property type="match status" value="1"/>
</dbReference>
<accession>A0ABV8F888</accession>
<keyword evidence="3" id="KW-1185">Reference proteome</keyword>
<evidence type="ECO:0008006" key="4">
    <source>
        <dbReference type="Google" id="ProtNLM"/>
    </source>
</evidence>
<evidence type="ECO:0000313" key="2">
    <source>
        <dbReference type="EMBL" id="MFC3984826.1"/>
    </source>
</evidence>
<gene>
    <name evidence="2" type="ORF">ACFOYY_32190</name>
</gene>
<evidence type="ECO:0000313" key="3">
    <source>
        <dbReference type="Proteomes" id="UP001595698"/>
    </source>
</evidence>
<dbReference type="CDD" id="cd23714">
    <property type="entry name" value="beta-trefoil_Ricin_MtaL"/>
    <property type="match status" value="1"/>
</dbReference>
<reference evidence="3" key="1">
    <citation type="journal article" date="2019" name="Int. J. Syst. Evol. Microbiol.">
        <title>The Global Catalogue of Microorganisms (GCM) 10K type strain sequencing project: providing services to taxonomists for standard genome sequencing and annotation.</title>
        <authorList>
            <consortium name="The Broad Institute Genomics Platform"/>
            <consortium name="The Broad Institute Genome Sequencing Center for Infectious Disease"/>
            <person name="Wu L."/>
            <person name="Ma J."/>
        </authorList>
    </citation>
    <scope>NUCLEOTIDE SEQUENCE [LARGE SCALE GENOMIC DNA]</scope>
    <source>
        <strain evidence="3">TBRC 7912</strain>
    </source>
</reference>
<evidence type="ECO:0000256" key="1">
    <source>
        <dbReference type="SAM" id="SignalP"/>
    </source>
</evidence>